<comment type="caution">
    <text evidence="4">The sequence shown here is derived from an EMBL/GenBank/DDBJ whole genome shotgun (WGS) entry which is preliminary data.</text>
</comment>
<dbReference type="EMBL" id="JACHMN010000002">
    <property type="protein sequence ID" value="MBB5869438.1"/>
    <property type="molecule type" value="Genomic_DNA"/>
</dbReference>
<dbReference type="CDD" id="cd07302">
    <property type="entry name" value="CHD"/>
    <property type="match status" value="1"/>
</dbReference>
<dbReference type="AlphaFoldDB" id="A0A841BPZ6"/>
<dbReference type="GO" id="GO:0005524">
    <property type="term" value="F:ATP binding"/>
    <property type="evidence" value="ECO:0007669"/>
    <property type="project" value="UniProtKB-KW"/>
</dbReference>
<dbReference type="PANTHER" id="PTHR16305">
    <property type="entry name" value="TESTICULAR SOLUBLE ADENYLYL CYCLASE"/>
    <property type="match status" value="1"/>
</dbReference>
<gene>
    <name evidence="4" type="ORF">F4553_002817</name>
</gene>
<keyword evidence="5" id="KW-1185">Reference proteome</keyword>
<protein>
    <submittedName>
        <fullName evidence="4">Putative ATPase/class 3 adenylate cyclase</fullName>
    </submittedName>
</protein>
<dbReference type="Proteomes" id="UP000587527">
    <property type="component" value="Unassembled WGS sequence"/>
</dbReference>
<keyword evidence="2" id="KW-0067">ATP-binding</keyword>
<dbReference type="SUPFAM" id="SSF52540">
    <property type="entry name" value="P-loop containing nucleoside triphosphate hydrolases"/>
    <property type="match status" value="1"/>
</dbReference>
<evidence type="ECO:0000313" key="5">
    <source>
        <dbReference type="Proteomes" id="UP000587527"/>
    </source>
</evidence>
<dbReference type="SMART" id="SM00044">
    <property type="entry name" value="CYCc"/>
    <property type="match status" value="1"/>
</dbReference>
<name>A0A841BPZ6_9ACTN</name>
<reference evidence="4 5" key="1">
    <citation type="submission" date="2020-08" db="EMBL/GenBank/DDBJ databases">
        <title>Sequencing the genomes of 1000 actinobacteria strains.</title>
        <authorList>
            <person name="Klenk H.-P."/>
        </authorList>
    </citation>
    <scope>NUCLEOTIDE SEQUENCE [LARGE SCALE GENOMIC DNA]</scope>
    <source>
        <strain evidence="4 5">DSM 45362</strain>
    </source>
</reference>
<keyword evidence="1" id="KW-0547">Nucleotide-binding</keyword>
<sequence>MDMVGFTGFAELADPEQVRSTQHEYFSMVRQVIRQYGGVVEKYIGDAVMAIFGAPIATENDALRGVRAGLELQRVLGRHKSSQTADLAFRVGVASGEALVDIAAAHDGGQAIVAGDVVNTAARLQAEAPPGGVLVDERTYDATRDEIDYSEQPSVVLRGRTSASQVWLAKAARMTRVGERDESTPMVDRDHERGLLTNALHRTIADRTPQLITVFGTAGIGKSRLLRELSRYATRLPGTPVRWRVGHCPPFGENVTYAALAEIVKTQVGILDTDDDTRAQTRLDEALRALTNTQEAARLAEALGPLLGLPGTRLSPAETESSWRRFLQLMAGTGPTVLVFEDMHWADEAMLRFVEMLCGAGQGLPLLVIATSRPELRERHPSWTSAVTGAMSISLGPMRDSDINTMYSQMFGQAVVPSTGLGPLVELAGGNPLYAHEYVRMLVERGELRPTGPSWTVDTDETAPMPQTVQAVIANRLDLLELTDRAVLQAAAVIGSQFWPSAIGMAVGISTESAARALHRLEQRDLVVEHPASVMADEPEYGFRHVLVRDVCYQRLPRAERVVRHQRAADWLERVSEGRSTDLAEVLANHRWAAHEIARTLGHDPTPHAPAARVALHRAARRAYSLHALDAAVTLVTRALSLRLEPDLVLELFAAELALYRDRDAFLTDGGAKRLAELVEALAGAGEEAGAARACTLLGTAAWSRADRILALQWLDEAARRYSRLPDSAEKAEALLELARVRMFDYETAEAMSAAQRAAEIADRLNLVEVRANARITAGLSTYLAGGEEGLAELTEVAEYCKVQQLTSWRRAAHNLAYARQEEGDLAGSNAIINEQRRTAAVGGTSLATSYVEEAQTAYMAGDWSTTITATAAAMRRPTVEWDLHTVTLAAWIRVLRGELDPAENDPVAEAILAARRSGFHRILRSTVAHAALCRVLQGRKDEARDLLDELDEDWSATRMIATGEWVAAAAHTGSLLDRRAARKVRDMLERSARRTLWVSAALATTEGALSNGLTSAECHLAAADGYRAIGNASDRALALWAAARSFSGITNGADRAGPILAELRGFVERNAAPRLLGG</sequence>
<organism evidence="4 5">
    <name type="scientific">Allocatelliglobosispora scoriae</name>
    <dbReference type="NCBI Taxonomy" id="643052"/>
    <lineage>
        <taxon>Bacteria</taxon>
        <taxon>Bacillati</taxon>
        <taxon>Actinomycetota</taxon>
        <taxon>Actinomycetes</taxon>
        <taxon>Micromonosporales</taxon>
        <taxon>Micromonosporaceae</taxon>
        <taxon>Allocatelliglobosispora</taxon>
    </lineage>
</organism>
<evidence type="ECO:0000256" key="1">
    <source>
        <dbReference type="ARBA" id="ARBA00022741"/>
    </source>
</evidence>
<evidence type="ECO:0000256" key="2">
    <source>
        <dbReference type="ARBA" id="ARBA00022840"/>
    </source>
</evidence>
<dbReference type="GO" id="GO:0009190">
    <property type="term" value="P:cyclic nucleotide biosynthetic process"/>
    <property type="evidence" value="ECO:0007669"/>
    <property type="project" value="InterPro"/>
</dbReference>
<accession>A0A841BPZ6</accession>
<dbReference type="InterPro" id="IPR041664">
    <property type="entry name" value="AAA_16"/>
</dbReference>
<dbReference type="GO" id="GO:0004016">
    <property type="term" value="F:adenylate cyclase activity"/>
    <property type="evidence" value="ECO:0007669"/>
    <property type="project" value="UniProtKB-ARBA"/>
</dbReference>
<dbReference type="Pfam" id="PF13191">
    <property type="entry name" value="AAA_16"/>
    <property type="match status" value="1"/>
</dbReference>
<dbReference type="Pfam" id="PF00211">
    <property type="entry name" value="Guanylate_cyc"/>
    <property type="match status" value="1"/>
</dbReference>
<dbReference type="GO" id="GO:0035556">
    <property type="term" value="P:intracellular signal transduction"/>
    <property type="evidence" value="ECO:0007669"/>
    <property type="project" value="InterPro"/>
</dbReference>
<dbReference type="InterPro" id="IPR029787">
    <property type="entry name" value="Nucleotide_cyclase"/>
</dbReference>
<dbReference type="InterPro" id="IPR027417">
    <property type="entry name" value="P-loop_NTPase"/>
</dbReference>
<proteinExistence type="predicted"/>
<dbReference type="InterPro" id="IPR001054">
    <property type="entry name" value="A/G_cyclase"/>
</dbReference>
<feature type="domain" description="Guanylate cyclase" evidence="3">
    <location>
        <begin position="1"/>
        <end position="125"/>
    </location>
</feature>
<dbReference type="GO" id="GO:0005737">
    <property type="term" value="C:cytoplasm"/>
    <property type="evidence" value="ECO:0007669"/>
    <property type="project" value="TreeGrafter"/>
</dbReference>
<evidence type="ECO:0000259" key="3">
    <source>
        <dbReference type="PROSITE" id="PS50125"/>
    </source>
</evidence>
<dbReference type="PROSITE" id="PS50125">
    <property type="entry name" value="GUANYLATE_CYCLASE_2"/>
    <property type="match status" value="1"/>
</dbReference>
<dbReference type="Gene3D" id="3.30.70.1230">
    <property type="entry name" value="Nucleotide cyclase"/>
    <property type="match status" value="1"/>
</dbReference>
<evidence type="ECO:0000313" key="4">
    <source>
        <dbReference type="EMBL" id="MBB5869438.1"/>
    </source>
</evidence>
<dbReference type="SUPFAM" id="SSF55073">
    <property type="entry name" value="Nucleotide cyclase"/>
    <property type="match status" value="1"/>
</dbReference>
<dbReference type="PANTHER" id="PTHR16305:SF28">
    <property type="entry name" value="GUANYLATE CYCLASE DOMAIN-CONTAINING PROTEIN"/>
    <property type="match status" value="1"/>
</dbReference>